<accession>A0ABD1GUI4</accession>
<protein>
    <submittedName>
        <fullName evidence="1">Cocosin 1-like</fullName>
    </submittedName>
</protein>
<proteinExistence type="predicted"/>
<sequence length="70" mass="7589">MEEGHLVVVPKFFVAALMATDKGLECYCVSMCPRRLTMEIGAAYKALSSSVLEAALNVSPDLVKNIKSQI</sequence>
<comment type="caution">
    <text evidence="1">The sequence shown here is derived from an EMBL/GenBank/DDBJ whole genome shotgun (WGS) entry which is preliminary data.</text>
</comment>
<dbReference type="Gene3D" id="2.60.120.10">
    <property type="entry name" value="Jelly Rolls"/>
    <property type="match status" value="1"/>
</dbReference>
<evidence type="ECO:0000313" key="1">
    <source>
        <dbReference type="EMBL" id="KAL1546699.1"/>
    </source>
</evidence>
<dbReference type="SUPFAM" id="SSF51182">
    <property type="entry name" value="RmlC-like cupins"/>
    <property type="match status" value="1"/>
</dbReference>
<dbReference type="InterPro" id="IPR014710">
    <property type="entry name" value="RmlC-like_jellyroll"/>
</dbReference>
<dbReference type="Proteomes" id="UP001567538">
    <property type="component" value="Unassembled WGS sequence"/>
</dbReference>
<evidence type="ECO:0000313" key="2">
    <source>
        <dbReference type="Proteomes" id="UP001567538"/>
    </source>
</evidence>
<keyword evidence="2" id="KW-1185">Reference proteome</keyword>
<organism evidence="1 2">
    <name type="scientific">Salvia divinorum</name>
    <name type="common">Maria pastora</name>
    <name type="synonym">Diviner's sage</name>
    <dbReference type="NCBI Taxonomy" id="28513"/>
    <lineage>
        <taxon>Eukaryota</taxon>
        <taxon>Viridiplantae</taxon>
        <taxon>Streptophyta</taxon>
        <taxon>Embryophyta</taxon>
        <taxon>Tracheophyta</taxon>
        <taxon>Spermatophyta</taxon>
        <taxon>Magnoliopsida</taxon>
        <taxon>eudicotyledons</taxon>
        <taxon>Gunneridae</taxon>
        <taxon>Pentapetalae</taxon>
        <taxon>asterids</taxon>
        <taxon>lamiids</taxon>
        <taxon>Lamiales</taxon>
        <taxon>Lamiaceae</taxon>
        <taxon>Nepetoideae</taxon>
        <taxon>Mentheae</taxon>
        <taxon>Salviinae</taxon>
        <taxon>Salvia</taxon>
        <taxon>Salvia subgen. Calosphace</taxon>
    </lineage>
</organism>
<name>A0ABD1GUI4_SALDI</name>
<dbReference type="AlphaFoldDB" id="A0ABD1GUI4"/>
<dbReference type="EMBL" id="JBEAFC010000008">
    <property type="protein sequence ID" value="KAL1546699.1"/>
    <property type="molecule type" value="Genomic_DNA"/>
</dbReference>
<reference evidence="1 2" key="1">
    <citation type="submission" date="2024-06" db="EMBL/GenBank/DDBJ databases">
        <title>A chromosome level genome sequence of Diviner's sage (Salvia divinorum).</title>
        <authorList>
            <person name="Ford S.A."/>
            <person name="Ro D.-K."/>
            <person name="Ness R.W."/>
            <person name="Phillips M.A."/>
        </authorList>
    </citation>
    <scope>NUCLEOTIDE SEQUENCE [LARGE SCALE GENOMIC DNA]</scope>
    <source>
        <strain evidence="1">SAF-2024a</strain>
        <tissue evidence="1">Leaf</tissue>
    </source>
</reference>
<dbReference type="InterPro" id="IPR011051">
    <property type="entry name" value="RmlC_Cupin_sf"/>
</dbReference>
<gene>
    <name evidence="1" type="ORF">AAHA92_23261</name>
</gene>